<dbReference type="EMBL" id="CP042203">
    <property type="protein sequence ID" value="QDS78164.1"/>
    <property type="molecule type" value="Genomic_DNA"/>
</dbReference>
<keyword evidence="5" id="KW-1185">Reference proteome</keyword>
<evidence type="ECO:0000256" key="3">
    <source>
        <dbReference type="SAM" id="SignalP"/>
    </source>
</evidence>
<keyword evidence="2" id="KW-0812">Transmembrane</keyword>
<feature type="chain" id="PRO_5021790801" evidence="3">
    <location>
        <begin position="21"/>
        <end position="182"/>
    </location>
</feature>
<proteinExistence type="predicted"/>
<evidence type="ECO:0000256" key="1">
    <source>
        <dbReference type="SAM" id="MobiDB-lite"/>
    </source>
</evidence>
<feature type="region of interest" description="Disordered" evidence="1">
    <location>
        <begin position="68"/>
        <end position="137"/>
    </location>
</feature>
<keyword evidence="2" id="KW-1133">Transmembrane helix</keyword>
<accession>A0A517LR96</accession>
<feature type="compositionally biased region" description="Polar residues" evidence="1">
    <location>
        <begin position="106"/>
        <end position="115"/>
    </location>
</feature>
<dbReference type="Proteomes" id="UP000316270">
    <property type="component" value="Chromosome 19"/>
</dbReference>
<feature type="signal peptide" evidence="3">
    <location>
        <begin position="1"/>
        <end position="20"/>
    </location>
</feature>
<evidence type="ECO:0000313" key="5">
    <source>
        <dbReference type="Proteomes" id="UP000316270"/>
    </source>
</evidence>
<feature type="transmembrane region" description="Helical" evidence="2">
    <location>
        <begin position="152"/>
        <end position="172"/>
    </location>
</feature>
<organism evidence="4 5">
    <name type="scientific">Venturia effusa</name>
    <dbReference type="NCBI Taxonomy" id="50376"/>
    <lineage>
        <taxon>Eukaryota</taxon>
        <taxon>Fungi</taxon>
        <taxon>Dikarya</taxon>
        <taxon>Ascomycota</taxon>
        <taxon>Pezizomycotina</taxon>
        <taxon>Dothideomycetes</taxon>
        <taxon>Pleosporomycetidae</taxon>
        <taxon>Venturiales</taxon>
        <taxon>Venturiaceae</taxon>
        <taxon>Venturia</taxon>
    </lineage>
</organism>
<protein>
    <submittedName>
        <fullName evidence="4">Uncharacterized protein</fullName>
    </submittedName>
</protein>
<gene>
    <name evidence="4" type="ORF">FKW77_005154</name>
</gene>
<evidence type="ECO:0000313" key="4">
    <source>
        <dbReference type="EMBL" id="QDS78164.1"/>
    </source>
</evidence>
<name>A0A517LR96_9PEZI</name>
<keyword evidence="2" id="KW-0472">Membrane</keyword>
<dbReference type="AlphaFoldDB" id="A0A517LR96"/>
<sequence length="182" mass="20150">MPPKLLLFLTIPTLISSIFSFRIPTKNLAATNTIDYTNTVEKGHNGHRSQSCFPDDYRVNDQRVTTATVSTNHDQPTSTHTLLPHFNDPPPILPRMHQATPELQLHSASPASATTRPDDNRPGPAPGISSSTGFEPNSEEEKKWYRADWVNVVTWAIGLYVVGSVLGLLMLWGKGYVDRTGK</sequence>
<reference evidence="4 5" key="1">
    <citation type="submission" date="2019-07" db="EMBL/GenBank/DDBJ databases">
        <title>Finished genome of Venturia effusa.</title>
        <authorList>
            <person name="Young C.A."/>
            <person name="Cox M.P."/>
            <person name="Ganley A.R.D."/>
            <person name="David W.J."/>
        </authorList>
    </citation>
    <scope>NUCLEOTIDE SEQUENCE [LARGE SCALE GENOMIC DNA]</scope>
    <source>
        <strain evidence="5">albino</strain>
    </source>
</reference>
<evidence type="ECO:0000256" key="2">
    <source>
        <dbReference type="SAM" id="Phobius"/>
    </source>
</evidence>
<keyword evidence="3" id="KW-0732">Signal</keyword>
<feature type="compositionally biased region" description="Polar residues" evidence="1">
    <location>
        <begin position="68"/>
        <end position="81"/>
    </location>
</feature>